<evidence type="ECO:0000313" key="3">
    <source>
        <dbReference type="EMBL" id="ABZ07571.1"/>
    </source>
</evidence>
<dbReference type="SUPFAM" id="SSF117916">
    <property type="entry name" value="Fe-S cluster assembly (FSCA) domain-like"/>
    <property type="match status" value="1"/>
</dbReference>
<proteinExistence type="predicted"/>
<protein>
    <submittedName>
        <fullName evidence="3">Putative NifU-like domain protein</fullName>
    </submittedName>
</protein>
<accession>B3T4R2</accession>
<gene>
    <name evidence="3" type="ORF">ALOHA_HF4000ANIW137J11ctg1g25</name>
</gene>
<feature type="region of interest" description="Disordered" evidence="1">
    <location>
        <begin position="181"/>
        <end position="225"/>
    </location>
</feature>
<dbReference type="GO" id="GO:0016226">
    <property type="term" value="P:iron-sulfur cluster assembly"/>
    <property type="evidence" value="ECO:0007669"/>
    <property type="project" value="InterPro"/>
</dbReference>
<feature type="compositionally biased region" description="Gly residues" evidence="1">
    <location>
        <begin position="193"/>
        <end position="219"/>
    </location>
</feature>
<dbReference type="InterPro" id="IPR034904">
    <property type="entry name" value="FSCA_dom_sf"/>
</dbReference>
<organism evidence="3">
    <name type="scientific">uncultured marine microorganism HF4000_ANIW137J11</name>
    <dbReference type="NCBI Taxonomy" id="455532"/>
    <lineage>
        <taxon>unclassified sequences</taxon>
        <taxon>environmental samples</taxon>
    </lineage>
</organism>
<dbReference type="GO" id="GO:0005506">
    <property type="term" value="F:iron ion binding"/>
    <property type="evidence" value="ECO:0007669"/>
    <property type="project" value="InterPro"/>
</dbReference>
<dbReference type="PANTHER" id="PTHR11178:SF51">
    <property type="entry name" value="FE_S BIOGENESIS PROTEIN NFUA"/>
    <property type="match status" value="1"/>
</dbReference>
<dbReference type="PANTHER" id="PTHR11178">
    <property type="entry name" value="IRON-SULFUR CLUSTER SCAFFOLD PROTEIN NFU-RELATED"/>
    <property type="match status" value="1"/>
</dbReference>
<dbReference type="EMBL" id="EU016603">
    <property type="protein sequence ID" value="ABZ07571.1"/>
    <property type="molecule type" value="Genomic_DNA"/>
</dbReference>
<dbReference type="Pfam" id="PF08712">
    <property type="entry name" value="Nfu_N"/>
    <property type="match status" value="1"/>
</dbReference>
<evidence type="ECO:0000256" key="1">
    <source>
        <dbReference type="SAM" id="MobiDB-lite"/>
    </source>
</evidence>
<reference evidence="3" key="1">
    <citation type="journal article" date="2008" name="ISME J.">
        <title>Genomic patterns of recombination, clonal divergence and environment in marine microbial populations.</title>
        <authorList>
            <person name="Konstantinidis K.T."/>
            <person name="Delong E.F."/>
        </authorList>
    </citation>
    <scope>NUCLEOTIDE SEQUENCE</scope>
</reference>
<dbReference type="AlphaFoldDB" id="B3T4R2"/>
<name>B3T4R2_9ZZZZ</name>
<dbReference type="InterPro" id="IPR036498">
    <property type="entry name" value="Nfu/NifU_N_sf"/>
</dbReference>
<feature type="domain" description="Scaffold protein Nfu/NifU N-terminal" evidence="2">
    <location>
        <begin position="6"/>
        <end position="91"/>
    </location>
</feature>
<dbReference type="InterPro" id="IPR014824">
    <property type="entry name" value="Nfu/NifU_N"/>
</dbReference>
<dbReference type="GO" id="GO:0051536">
    <property type="term" value="F:iron-sulfur cluster binding"/>
    <property type="evidence" value="ECO:0007669"/>
    <property type="project" value="InterPro"/>
</dbReference>
<dbReference type="SMART" id="SM00932">
    <property type="entry name" value="Nfu_N"/>
    <property type="match status" value="1"/>
</dbReference>
<evidence type="ECO:0000259" key="2">
    <source>
        <dbReference type="SMART" id="SM00932"/>
    </source>
</evidence>
<dbReference type="Gene3D" id="3.30.300.130">
    <property type="entry name" value="Fe-S cluster assembly (FSCA)"/>
    <property type="match status" value="1"/>
</dbReference>
<dbReference type="Gene3D" id="3.30.1370.70">
    <property type="entry name" value="Scaffold protein Nfu/NifU, N-terminal domain"/>
    <property type="match status" value="1"/>
</dbReference>
<dbReference type="Pfam" id="PF01106">
    <property type="entry name" value="NifU"/>
    <property type="match status" value="1"/>
</dbReference>
<dbReference type="InterPro" id="IPR001075">
    <property type="entry name" value="NIF_FeS_clus_asmbl_NifU_C"/>
</dbReference>
<dbReference type="SUPFAM" id="SSF110836">
    <property type="entry name" value="Hypothetical protein SAV1430"/>
    <property type="match status" value="1"/>
</dbReference>
<sequence>MAEIRIRGEPTADQQVCRFVVDRSLHDGNASFTSTAAAEGAPLAEALFALPDVSAVTIARDTVSVTKQGDAEWPEIGKLIGDAIRAQIASGEPAVGEMTPASGEELFERVQAVLVNEINPSIANHGGVVTLQRIEEGKAYVQMGGGCQGCGMADVTLKHGIESYLRQKVPEISEVVDVTDHDQGENPYFEPGKGAGGGKAGGGGDGGAGGGGGGGGGCSACGASK</sequence>